<dbReference type="EMBL" id="QXFU01005416">
    <property type="protein sequence ID" value="KAE8964460.1"/>
    <property type="molecule type" value="Genomic_DNA"/>
</dbReference>
<comment type="caution">
    <text evidence="2">The sequence shown here is derived from an EMBL/GenBank/DDBJ whole genome shotgun (WGS) entry which is preliminary data.</text>
</comment>
<evidence type="ECO:0000313" key="5">
    <source>
        <dbReference type="Proteomes" id="UP000435112"/>
    </source>
</evidence>
<feature type="non-terminal residue" evidence="2">
    <location>
        <position position="40"/>
    </location>
</feature>
<organism evidence="2 5">
    <name type="scientific">Phytophthora rubi</name>
    <dbReference type="NCBI Taxonomy" id="129364"/>
    <lineage>
        <taxon>Eukaryota</taxon>
        <taxon>Sar</taxon>
        <taxon>Stramenopiles</taxon>
        <taxon>Oomycota</taxon>
        <taxon>Peronosporomycetes</taxon>
        <taxon>Peronosporales</taxon>
        <taxon>Peronosporaceae</taxon>
        <taxon>Phytophthora</taxon>
    </lineage>
</organism>
<accession>A0A6A3H574</accession>
<dbReference type="OrthoDB" id="138405at2759"/>
<dbReference type="Proteomes" id="UP000435112">
    <property type="component" value="Unassembled WGS sequence"/>
</dbReference>
<proteinExistence type="predicted"/>
<dbReference type="AlphaFoldDB" id="A0A6A3H574"/>
<evidence type="ECO:0000313" key="3">
    <source>
        <dbReference type="EMBL" id="KAE9272405.1"/>
    </source>
</evidence>
<feature type="compositionally biased region" description="Polar residues" evidence="1">
    <location>
        <begin position="1"/>
        <end position="12"/>
    </location>
</feature>
<keyword evidence="4" id="KW-1185">Reference proteome</keyword>
<dbReference type="EMBL" id="QXFT01005496">
    <property type="protein sequence ID" value="KAE9272405.1"/>
    <property type="molecule type" value="Genomic_DNA"/>
</dbReference>
<evidence type="ECO:0000313" key="4">
    <source>
        <dbReference type="Proteomes" id="UP000434957"/>
    </source>
</evidence>
<gene>
    <name evidence="2" type="ORF">PR002_g28970</name>
    <name evidence="3" type="ORF">PR003_g30210</name>
</gene>
<name>A0A6A3H574_9STRA</name>
<reference evidence="2 5" key="1">
    <citation type="submission" date="2018-09" db="EMBL/GenBank/DDBJ databases">
        <title>Genomic investigation of the strawberry pathogen Phytophthora fragariae indicates pathogenicity is determined by transcriptional variation in three key races.</title>
        <authorList>
            <person name="Adams T.M."/>
            <person name="Armitage A.D."/>
            <person name="Sobczyk M.K."/>
            <person name="Bates H.J."/>
            <person name="Dunwell J.M."/>
            <person name="Nellist C.F."/>
            <person name="Harrison R.J."/>
        </authorList>
    </citation>
    <scope>NUCLEOTIDE SEQUENCE [LARGE SCALE GENOMIC DNA]</scope>
    <source>
        <strain evidence="2 5">SCRP324</strain>
        <strain evidence="3 4">SCRP333</strain>
    </source>
</reference>
<protein>
    <submittedName>
        <fullName evidence="2">Uncharacterized protein</fullName>
    </submittedName>
</protein>
<feature type="region of interest" description="Disordered" evidence="1">
    <location>
        <begin position="1"/>
        <end position="30"/>
    </location>
</feature>
<evidence type="ECO:0000256" key="1">
    <source>
        <dbReference type="SAM" id="MobiDB-lite"/>
    </source>
</evidence>
<dbReference type="Proteomes" id="UP000434957">
    <property type="component" value="Unassembled WGS sequence"/>
</dbReference>
<evidence type="ECO:0000313" key="2">
    <source>
        <dbReference type="EMBL" id="KAE8964460.1"/>
    </source>
</evidence>
<sequence>MARTTEITTISGQEYEDTGSSDKTRQTTKQAVKTGLFEIV</sequence>